<feature type="region of interest" description="Disordered" evidence="13">
    <location>
        <begin position="691"/>
        <end position="723"/>
    </location>
</feature>
<reference evidence="14 15" key="1">
    <citation type="journal article" date="2024" name="Commun. Biol.">
        <title>Comparative genomic analysis of thermophilic fungi reveals convergent evolutionary adaptations and gene losses.</title>
        <authorList>
            <person name="Steindorff A.S."/>
            <person name="Aguilar-Pontes M.V."/>
            <person name="Robinson A.J."/>
            <person name="Andreopoulos B."/>
            <person name="LaButti K."/>
            <person name="Kuo A."/>
            <person name="Mondo S."/>
            <person name="Riley R."/>
            <person name="Otillar R."/>
            <person name="Haridas S."/>
            <person name="Lipzen A."/>
            <person name="Grimwood J."/>
            <person name="Schmutz J."/>
            <person name="Clum A."/>
            <person name="Reid I.D."/>
            <person name="Moisan M.C."/>
            <person name="Butler G."/>
            <person name="Nguyen T.T.M."/>
            <person name="Dewar K."/>
            <person name="Conant G."/>
            <person name="Drula E."/>
            <person name="Henrissat B."/>
            <person name="Hansel C."/>
            <person name="Singer S."/>
            <person name="Hutchinson M.I."/>
            <person name="de Vries R.P."/>
            <person name="Natvig D.O."/>
            <person name="Powell A.J."/>
            <person name="Tsang A."/>
            <person name="Grigoriev I.V."/>
        </authorList>
    </citation>
    <scope>NUCLEOTIDE SEQUENCE [LARGE SCALE GENOMIC DNA]</scope>
    <source>
        <strain evidence="14 15">CBS 494.80</strain>
    </source>
</reference>
<evidence type="ECO:0000313" key="15">
    <source>
        <dbReference type="Proteomes" id="UP001595075"/>
    </source>
</evidence>
<dbReference type="Proteomes" id="UP001595075">
    <property type="component" value="Unassembled WGS sequence"/>
</dbReference>
<name>A0ABR4CYA4_9HELO</name>
<protein>
    <recommendedName>
        <fullName evidence="5">1-(5-phosphoribosyl)-5-[(5-phosphoribosylamino)methylideneamino] imidazole-4-carboxamide isomerase</fullName>
        <ecNumber evidence="4">5.3.1.16</ecNumber>
    </recommendedName>
    <alternativeName>
        <fullName evidence="10">5-proFAR isomerase</fullName>
    </alternativeName>
    <alternativeName>
        <fullName evidence="9">Phosphoribosylformimino-5-aminoimidazole carboxamide ribotide isomerase</fullName>
    </alternativeName>
</protein>
<evidence type="ECO:0000256" key="8">
    <source>
        <dbReference type="ARBA" id="ARBA00023235"/>
    </source>
</evidence>
<evidence type="ECO:0000256" key="13">
    <source>
        <dbReference type="SAM" id="MobiDB-lite"/>
    </source>
</evidence>
<keyword evidence="8" id="KW-0413">Isomerase</keyword>
<proteinExistence type="inferred from homology"/>
<evidence type="ECO:0000256" key="1">
    <source>
        <dbReference type="ARBA" id="ARBA00000901"/>
    </source>
</evidence>
<dbReference type="NCBIfam" id="TIGR02129">
    <property type="entry name" value="hisA_euk"/>
    <property type="match status" value="1"/>
</dbReference>
<organism evidence="14 15">
    <name type="scientific">Oculimacula yallundae</name>
    <dbReference type="NCBI Taxonomy" id="86028"/>
    <lineage>
        <taxon>Eukaryota</taxon>
        <taxon>Fungi</taxon>
        <taxon>Dikarya</taxon>
        <taxon>Ascomycota</taxon>
        <taxon>Pezizomycotina</taxon>
        <taxon>Leotiomycetes</taxon>
        <taxon>Helotiales</taxon>
        <taxon>Ploettnerulaceae</taxon>
        <taxon>Oculimacula</taxon>
    </lineage>
</organism>
<dbReference type="SUPFAM" id="SSF51366">
    <property type="entry name" value="Ribulose-phoshate binding barrel"/>
    <property type="match status" value="1"/>
</dbReference>
<comment type="similarity">
    <text evidence="3 11">Belongs to the HisA/HisF family.</text>
</comment>
<gene>
    <name evidence="14" type="ORF">VTL71DRAFT_8644</name>
</gene>
<dbReference type="EC" id="5.3.1.16" evidence="4"/>
<dbReference type="EMBL" id="JAZHXI010000002">
    <property type="protein sequence ID" value="KAL2074865.1"/>
    <property type="molecule type" value="Genomic_DNA"/>
</dbReference>
<feature type="coiled-coil region" evidence="12">
    <location>
        <begin position="957"/>
        <end position="1008"/>
    </location>
</feature>
<dbReference type="CDD" id="cd04723">
    <property type="entry name" value="HisA_HisF"/>
    <property type="match status" value="1"/>
</dbReference>
<dbReference type="InterPro" id="IPR006062">
    <property type="entry name" value="His_biosynth"/>
</dbReference>
<evidence type="ECO:0000313" key="14">
    <source>
        <dbReference type="EMBL" id="KAL2074865.1"/>
    </source>
</evidence>
<comment type="catalytic activity">
    <reaction evidence="1">
        <text>1-(5-phospho-beta-D-ribosyl)-5-[(5-phospho-beta-D-ribosylamino)methylideneamino]imidazole-4-carboxamide = 5-[(5-phospho-1-deoxy-D-ribulos-1-ylimino)methylamino]-1-(5-phospho-beta-D-ribosyl)imidazole-4-carboxamide</text>
        <dbReference type="Rhea" id="RHEA:15469"/>
        <dbReference type="ChEBI" id="CHEBI:58435"/>
        <dbReference type="ChEBI" id="CHEBI:58525"/>
        <dbReference type="EC" id="5.3.1.16"/>
    </reaction>
</comment>
<feature type="compositionally biased region" description="Polar residues" evidence="13">
    <location>
        <begin position="691"/>
        <end position="713"/>
    </location>
</feature>
<keyword evidence="15" id="KW-1185">Reference proteome</keyword>
<dbReference type="InterPro" id="IPR011858">
    <property type="entry name" value="His6/HISN3"/>
</dbReference>
<evidence type="ECO:0000256" key="4">
    <source>
        <dbReference type="ARBA" id="ARBA00012550"/>
    </source>
</evidence>
<dbReference type="PANTHER" id="PTHR43090">
    <property type="entry name" value="1-(5-PHOSPHORIBOSYL)-5-[(5-PHOSPHORIBOSYLAMINO)METHYLIDENEAMINO] IMIDAZOLE-4-CARBOXAMIDE ISOMERASE"/>
    <property type="match status" value="1"/>
</dbReference>
<keyword evidence="6 11" id="KW-0028">Amino-acid biosynthesis</keyword>
<evidence type="ECO:0000256" key="12">
    <source>
        <dbReference type="SAM" id="Coils"/>
    </source>
</evidence>
<evidence type="ECO:0000256" key="10">
    <source>
        <dbReference type="ARBA" id="ARBA00031376"/>
    </source>
</evidence>
<evidence type="ECO:0000256" key="3">
    <source>
        <dbReference type="ARBA" id="ARBA00009667"/>
    </source>
</evidence>
<dbReference type="InterPro" id="IPR044524">
    <property type="entry name" value="Isoase_HisA-like"/>
</dbReference>
<feature type="coiled-coil region" evidence="12">
    <location>
        <begin position="787"/>
        <end position="814"/>
    </location>
</feature>
<comment type="pathway">
    <text evidence="2">Amino-acid biosynthesis; L-histidine biosynthesis; L-histidine from 5-phospho-alpha-D-ribose 1-diphosphate: step 4/9.</text>
</comment>
<dbReference type="InterPro" id="IPR013785">
    <property type="entry name" value="Aldolase_TIM"/>
</dbReference>
<keyword evidence="7 11" id="KW-0368">Histidine biosynthesis</keyword>
<dbReference type="InterPro" id="IPR011060">
    <property type="entry name" value="RibuloseP-bd_barrel"/>
</dbReference>
<comment type="caution">
    <text evidence="14">The sequence shown here is derived from an EMBL/GenBank/DDBJ whole genome shotgun (WGS) entry which is preliminary data.</text>
</comment>
<evidence type="ECO:0000256" key="7">
    <source>
        <dbReference type="ARBA" id="ARBA00023102"/>
    </source>
</evidence>
<dbReference type="Pfam" id="PF00977">
    <property type="entry name" value="His_biosynth"/>
    <property type="match status" value="1"/>
</dbReference>
<evidence type="ECO:0000256" key="5">
    <source>
        <dbReference type="ARBA" id="ARBA00018464"/>
    </source>
</evidence>
<accession>A0ABR4CYA4</accession>
<feature type="coiled-coil region" evidence="12">
    <location>
        <begin position="859"/>
        <end position="886"/>
    </location>
</feature>
<evidence type="ECO:0000256" key="6">
    <source>
        <dbReference type="ARBA" id="ARBA00022605"/>
    </source>
</evidence>
<evidence type="ECO:0000256" key="9">
    <source>
        <dbReference type="ARBA" id="ARBA00030547"/>
    </source>
</evidence>
<sequence>MTKFRPCIDLHSGQVKQIVGGTLTTTSTDLKTNYVSKLPAGHFAQLYRDNDLEGAHVIMLGPGNEDAAKEALAVWKGGLQVGGGINNENAKQWIEWGADKVIITSFLFPSGKFSQEHLDLVLSALGGDKEKLVIDLSCRRKGDTWFVAMNKWQTITDMEVNEASIKSLEEYCSEFLIHAADNEGLQKGVDEKLVEKLAEWCSIPVTYAGGGRSLQDLDHVKSLSGTRVDLTIGSALDIFGGSGVTFDDSLNSRYPFKPFTFIVSLLPMTSLPPIKCKYLTMGLPIGHHVSRQVALSQPVNSLVSFAILDPSPRSPNEKQQACSISKAIYTIAIQARVQKRDWRQRLTRSFRNSNSLPMNANSNAKHGLKSVSSLSAKTFSGWEVAWHLSISEHTLTQIRTTVHNARVAIGRELMKGPISRKKSRKKSKLGSVWLADHDKNFTAATVSLQVELEKLLRQMIVIAQANGELGMRLEKPALEKNIIVGQILGERLATREHLHGPILAIGYSIRNRYLENSAYKTRNKEKILGGNQAAHDGNALADALLYHPSTPNHRTDVATYANIYGLPPHTVWNLRDCKPFLRMVTWYGSVRRWQPYHFASTPFAKAWPADFFVKCSKSQIEVLKADLAKKNMDVLIKLLEKNNFNLKTIDHLNHRNLSESHCYDTSLLQSAQLLLSQVQSVIAIAMSPPVQSANSGGSTGNPSTARPVTPTKTRSYKSPKLSPRVPTSPIRYYVDAVQTTGVPCPSLIITMGHRESTYFEDNCSADPEAEVAKYTEKLELLKKQSNITHLVRDIENLDTQIKETQKEFEPANAEVEFLRNALQEAIATHEAKTTLIGELKASSNVLNGAHDIETAAGMLEARKARAKVAKLEAEAMESEIDVIEAQMLVDAAKSAMDTKFAGFKADQVILGEKSAYVAELKDDFEKCNIAWIEKYQREESTSATGAGGNAQNVLGSVEHVSQENTALQTKVAELSGEKDTAIEQIRVLSEQLRALNAAEAKNQAQAQELAILNTYVNQTKKDAEANSNAKIKVLEADAAAKLKVIEANAVAKIKSLEEKIEIMKPIYRLGRSVRYRNNYSALRTKYPGQDVGLNLDKYEDGYRAYFAGNALADSIMYQHGFDDEDPSGRNFSNFEALHSGVPASKVWELRNDFKILANVLDMASNMKVFTPKEDKTDEECGTTEFKELYEKVLHRILPSYRTLAITSDEQFQKFPDLVEALAGMNRIAGYTADKNYRERRKGIEDSWEQPWEDCWLEFDDVLYEANRMGMF</sequence>
<dbReference type="PANTHER" id="PTHR43090:SF2">
    <property type="entry name" value="1-(5-PHOSPHORIBOSYL)-5-[(5-PHOSPHORIBOSYLAMINO)METHYLIDENEAMINO] IMIDAZOLE-4-CARBOXAMIDE ISOMERASE"/>
    <property type="match status" value="1"/>
</dbReference>
<evidence type="ECO:0000256" key="2">
    <source>
        <dbReference type="ARBA" id="ARBA00005133"/>
    </source>
</evidence>
<evidence type="ECO:0000256" key="11">
    <source>
        <dbReference type="RuleBase" id="RU003657"/>
    </source>
</evidence>
<keyword evidence="12" id="KW-0175">Coiled coil</keyword>
<dbReference type="Gene3D" id="3.20.20.70">
    <property type="entry name" value="Aldolase class I"/>
    <property type="match status" value="1"/>
</dbReference>